<accession>A0A7S1FIC4</accession>
<dbReference type="EMBL" id="HBFQ01062836">
    <property type="protein sequence ID" value="CAD8870123.1"/>
    <property type="molecule type" value="Transcribed_RNA"/>
</dbReference>
<feature type="region of interest" description="Disordered" evidence="1">
    <location>
        <begin position="1"/>
        <end position="27"/>
    </location>
</feature>
<feature type="compositionally biased region" description="Basic and acidic residues" evidence="1">
    <location>
        <begin position="135"/>
        <end position="150"/>
    </location>
</feature>
<sequence length="196" mass="20965">MVLSRRRAAQKVLAKRSETTGQEAVSQVVRRPAANSVVARTAEKHVLAKPAGLNAPEAGRSPLEAGVKQMRKPANAESNVLRKPVASATKVIQLSGKRMGRPPKVRTQPEEKKRGAVPRATSTETGARRGRKPKVAQEERGPATTVDGDKAFKRKCKAFAAMIEVKKPGVFLPEQILSALKDAGGSAVKAKHALLD</sequence>
<protein>
    <submittedName>
        <fullName evidence="2">Uncharacterized protein</fullName>
    </submittedName>
</protein>
<evidence type="ECO:0000313" key="2">
    <source>
        <dbReference type="EMBL" id="CAD8870123.1"/>
    </source>
</evidence>
<reference evidence="2" key="1">
    <citation type="submission" date="2021-01" db="EMBL/GenBank/DDBJ databases">
        <authorList>
            <person name="Corre E."/>
            <person name="Pelletier E."/>
            <person name="Niang G."/>
            <person name="Scheremetjew M."/>
            <person name="Finn R."/>
            <person name="Kale V."/>
            <person name="Holt S."/>
            <person name="Cochrane G."/>
            <person name="Meng A."/>
            <person name="Brown T."/>
            <person name="Cohen L."/>
        </authorList>
    </citation>
    <scope>NUCLEOTIDE SEQUENCE</scope>
</reference>
<proteinExistence type="predicted"/>
<evidence type="ECO:0000256" key="1">
    <source>
        <dbReference type="SAM" id="MobiDB-lite"/>
    </source>
</evidence>
<gene>
    <name evidence="2" type="ORF">NSCI0253_LOCUS44480</name>
</gene>
<organism evidence="2">
    <name type="scientific">Noctiluca scintillans</name>
    <name type="common">Sea sparkle</name>
    <name type="synonym">Red tide dinoflagellate</name>
    <dbReference type="NCBI Taxonomy" id="2966"/>
    <lineage>
        <taxon>Eukaryota</taxon>
        <taxon>Sar</taxon>
        <taxon>Alveolata</taxon>
        <taxon>Dinophyceae</taxon>
        <taxon>Noctilucales</taxon>
        <taxon>Noctilucaceae</taxon>
        <taxon>Noctiluca</taxon>
    </lineage>
</organism>
<name>A0A7S1FIC4_NOCSC</name>
<feature type="region of interest" description="Disordered" evidence="1">
    <location>
        <begin position="49"/>
        <end position="150"/>
    </location>
</feature>
<dbReference type="AlphaFoldDB" id="A0A7S1FIC4"/>